<name>A0ABS1HMV6_9BACT</name>
<gene>
    <name evidence="6" type="ORF">JIV24_16845</name>
</gene>
<dbReference type="SUPFAM" id="SSF47413">
    <property type="entry name" value="lambda repressor-like DNA-binding domains"/>
    <property type="match status" value="1"/>
</dbReference>
<dbReference type="EMBL" id="JAENRR010000049">
    <property type="protein sequence ID" value="MBK3519018.1"/>
    <property type="molecule type" value="Genomic_DNA"/>
</dbReference>
<organism evidence="6 7">
    <name type="scientific">Carboxylicivirga marina</name>
    <dbReference type="NCBI Taxonomy" id="2800988"/>
    <lineage>
        <taxon>Bacteria</taxon>
        <taxon>Pseudomonadati</taxon>
        <taxon>Bacteroidota</taxon>
        <taxon>Bacteroidia</taxon>
        <taxon>Marinilabiliales</taxon>
        <taxon>Marinilabiliaceae</taxon>
        <taxon>Carboxylicivirga</taxon>
    </lineage>
</organism>
<evidence type="ECO:0000256" key="2">
    <source>
        <dbReference type="ARBA" id="ARBA00023125"/>
    </source>
</evidence>
<evidence type="ECO:0000313" key="6">
    <source>
        <dbReference type="EMBL" id="MBK3519018.1"/>
    </source>
</evidence>
<evidence type="ECO:0000256" key="1">
    <source>
        <dbReference type="ARBA" id="ARBA00023015"/>
    </source>
</evidence>
<keyword evidence="2 6" id="KW-0238">DNA-binding</keyword>
<protein>
    <submittedName>
        <fullName evidence="6">LacI family DNA-binding transcriptional regulator</fullName>
    </submittedName>
</protein>
<evidence type="ECO:0000259" key="4">
    <source>
        <dbReference type="PROSITE" id="PS50932"/>
    </source>
</evidence>
<dbReference type="Pfam" id="PF00532">
    <property type="entry name" value="Peripla_BP_1"/>
    <property type="match status" value="1"/>
</dbReference>
<evidence type="ECO:0000256" key="3">
    <source>
        <dbReference type="ARBA" id="ARBA00023163"/>
    </source>
</evidence>
<dbReference type="GO" id="GO:0003677">
    <property type="term" value="F:DNA binding"/>
    <property type="evidence" value="ECO:0007669"/>
    <property type="project" value="UniProtKB-KW"/>
</dbReference>
<dbReference type="CDD" id="cd01392">
    <property type="entry name" value="HTH_LacI"/>
    <property type="match status" value="1"/>
</dbReference>
<dbReference type="InterPro" id="IPR000843">
    <property type="entry name" value="HTH_LacI"/>
</dbReference>
<dbReference type="Pfam" id="PF00356">
    <property type="entry name" value="LacI"/>
    <property type="match status" value="1"/>
</dbReference>
<comment type="caution">
    <text evidence="6">The sequence shown here is derived from an EMBL/GenBank/DDBJ whole genome shotgun (WGS) entry which is preliminary data.</text>
</comment>
<keyword evidence="7" id="KW-1185">Reference proteome</keyword>
<dbReference type="RefSeq" id="WP_200466239.1">
    <property type="nucleotide sequence ID" value="NZ_JAENRR010000049.1"/>
</dbReference>
<dbReference type="PANTHER" id="PTHR30146">
    <property type="entry name" value="LACI-RELATED TRANSCRIPTIONAL REPRESSOR"/>
    <property type="match status" value="1"/>
</dbReference>
<keyword evidence="3" id="KW-0804">Transcription</keyword>
<dbReference type="CDD" id="cd06267">
    <property type="entry name" value="PBP1_LacI_sugar_binding-like"/>
    <property type="match status" value="1"/>
</dbReference>
<dbReference type="InterPro" id="IPR001761">
    <property type="entry name" value="Peripla_BP/Lac1_sug-bd_dom"/>
</dbReference>
<feature type="domain" description="HTH cro/C1-type" evidence="5">
    <location>
        <begin position="2"/>
        <end position="52"/>
    </location>
</feature>
<dbReference type="PROSITE" id="PS50932">
    <property type="entry name" value="HTH_LACI_2"/>
    <property type="match status" value="1"/>
</dbReference>
<dbReference type="Proteomes" id="UP000605676">
    <property type="component" value="Unassembled WGS sequence"/>
</dbReference>
<sequence length="336" mass="37546">MKHITIKDLAKELGVSISTVSRALNDKYDINPATREKIISKAQELGYSPNPIAQKLQQKKSNNIGVVVPEFRNAFFPDVITGIQDIMLPLGYQVLIMQSNENAETELSNVKTLYNNMVDGLIISFSSETHKTSYYKSIIDDGFPIVQFNRVIAKLNTSKVLFDDYAWAFMATEHLILQGYKNIIHLKGPRHLTFSISRAKGFEDAMKKHKLHTGDNQFYDSGVTIEDGKRVMSELIECNKLPDAIFGVTDPVALGAMIVMKEHGIQIPKQVGVVGFSESRLSEVIQPTLTTIKQPTYEMGQAAAKLLIQEIETKISIPQNIKLSGSFKIKQSSVRI</sequence>
<dbReference type="Gene3D" id="3.40.50.2300">
    <property type="match status" value="2"/>
</dbReference>
<evidence type="ECO:0000313" key="7">
    <source>
        <dbReference type="Proteomes" id="UP000605676"/>
    </source>
</evidence>
<proteinExistence type="predicted"/>
<keyword evidence="1" id="KW-0805">Transcription regulation</keyword>
<evidence type="ECO:0000259" key="5">
    <source>
        <dbReference type="PROSITE" id="PS50943"/>
    </source>
</evidence>
<feature type="domain" description="HTH lacI-type" evidence="4">
    <location>
        <begin position="4"/>
        <end position="58"/>
    </location>
</feature>
<dbReference type="PROSITE" id="PS50943">
    <property type="entry name" value="HTH_CROC1"/>
    <property type="match status" value="1"/>
</dbReference>
<dbReference type="InterPro" id="IPR028082">
    <property type="entry name" value="Peripla_BP_I"/>
</dbReference>
<dbReference type="Gene3D" id="1.10.260.40">
    <property type="entry name" value="lambda repressor-like DNA-binding domains"/>
    <property type="match status" value="1"/>
</dbReference>
<dbReference type="SUPFAM" id="SSF53822">
    <property type="entry name" value="Periplasmic binding protein-like I"/>
    <property type="match status" value="1"/>
</dbReference>
<dbReference type="InterPro" id="IPR010982">
    <property type="entry name" value="Lambda_DNA-bd_dom_sf"/>
</dbReference>
<reference evidence="6 7" key="1">
    <citation type="submission" date="2021-01" db="EMBL/GenBank/DDBJ databases">
        <title>Carboxyliciviraga sp.nov., isolated from coastal sediments.</title>
        <authorList>
            <person name="Lu D."/>
            <person name="Zhang T."/>
        </authorList>
    </citation>
    <scope>NUCLEOTIDE SEQUENCE [LARGE SCALE GENOMIC DNA]</scope>
    <source>
        <strain evidence="6 7">N1Y132</strain>
    </source>
</reference>
<dbReference type="InterPro" id="IPR001387">
    <property type="entry name" value="Cro/C1-type_HTH"/>
</dbReference>
<dbReference type="PANTHER" id="PTHR30146:SF109">
    <property type="entry name" value="HTH-TYPE TRANSCRIPTIONAL REGULATOR GALS"/>
    <property type="match status" value="1"/>
</dbReference>
<dbReference type="SMART" id="SM00354">
    <property type="entry name" value="HTH_LACI"/>
    <property type="match status" value="1"/>
</dbReference>
<accession>A0ABS1HMV6</accession>